<accession>A0A1L2CUE1</accession>
<dbReference type="Proteomes" id="UP000223891">
    <property type="component" value="Segment"/>
</dbReference>
<organism evidence="1 2">
    <name type="scientific">Pectobacterium phage vB_PcaM_CBB</name>
    <dbReference type="NCBI Taxonomy" id="2772511"/>
    <lineage>
        <taxon>Viruses</taxon>
        <taxon>Duplodnaviria</taxon>
        <taxon>Heunggongvirae</taxon>
        <taxon>Uroviricota</taxon>
        <taxon>Caudoviricetes</taxon>
        <taxon>Mimasvirus</taxon>
        <taxon>Mimasvirus CBB</taxon>
    </lineage>
</organism>
<reference evidence="2" key="1">
    <citation type="submission" date="2016-01" db="EMBL/GenBank/DDBJ databases">
        <title>Isolation and Characterization of Enterobacteria phage CBB.</title>
        <authorList>
            <person name="Buttimer C.T.H."/>
            <person name="Hendrix H."/>
            <person name="Alexandre H."/>
            <person name="O'Mahony J."/>
            <person name="Lavigne R."/>
            <person name="Coffey A."/>
        </authorList>
    </citation>
    <scope>NUCLEOTIDE SEQUENCE [LARGE SCALE GENOMIC DNA]</scope>
</reference>
<protein>
    <submittedName>
        <fullName evidence="1">Uncharacterized protein</fullName>
    </submittedName>
</protein>
<evidence type="ECO:0000313" key="1">
    <source>
        <dbReference type="EMBL" id="AMM43644.1"/>
    </source>
</evidence>
<keyword evidence="2" id="KW-1185">Reference proteome</keyword>
<proteinExistence type="predicted"/>
<dbReference type="EMBL" id="KU574722">
    <property type="protein sequence ID" value="AMM43644.1"/>
    <property type="molecule type" value="Genomic_DNA"/>
</dbReference>
<evidence type="ECO:0000313" key="2">
    <source>
        <dbReference type="Proteomes" id="UP000223891"/>
    </source>
</evidence>
<gene>
    <name evidence="1" type="ORF">CBB_79</name>
</gene>
<name>A0A1L2CUE1_9CAUD</name>
<sequence>MNLTNHKNILLRGLGEDAVKLLKTTNAIIAGGAITSIFSGTEINDYDIYFRSHEDIITFIRNTYNEEGDAEKDDAFPLTEETFLDLGGFEFICHNHTSRSISYTHNGLNLQLIHFEYFQTAHDVFQSYDFHMNMGAFDFKLDQFVLHENFITTVASRRLTFNAGTRYPIMSSLRVSKYLERGYTISRKEMFKIGLAIANLNIDSWDALEDQLSGFYGIDVSDMFDRTVPFSMEVAMDMINCVQDLAQTPHNTQPTIQQLFFTVLGNPHREQRVFFKRLVEDADGTYSYVYDRDEKYKIEETVKIKKVRFDTDYEELKNNSHSYWHFGSNNQTRIGVFVLETDGHKMNMGHSGLELSGNIKLIAVKDPTQN</sequence>
<dbReference type="Pfam" id="PF26128">
    <property type="entry name" value="Gad2"/>
    <property type="match status" value="1"/>
</dbReference>